<feature type="modified residue" description="4-aspartylphosphate" evidence="7">
    <location>
        <position position="818"/>
    </location>
</feature>
<dbReference type="SMART" id="SM00342">
    <property type="entry name" value="HTH_ARAC"/>
    <property type="match status" value="1"/>
</dbReference>
<dbReference type="PROSITE" id="PS00041">
    <property type="entry name" value="HTH_ARAC_FAMILY_1"/>
    <property type="match status" value="1"/>
</dbReference>
<dbReference type="EMBL" id="JBHULD010000018">
    <property type="protein sequence ID" value="MFD2556606.1"/>
    <property type="molecule type" value="Genomic_DNA"/>
</dbReference>
<dbReference type="CDD" id="cd00075">
    <property type="entry name" value="HATPase"/>
    <property type="match status" value="1"/>
</dbReference>
<dbReference type="InterPro" id="IPR005467">
    <property type="entry name" value="His_kinase_dom"/>
</dbReference>
<dbReference type="PANTHER" id="PTHR43547">
    <property type="entry name" value="TWO-COMPONENT HISTIDINE KINASE"/>
    <property type="match status" value="1"/>
</dbReference>
<evidence type="ECO:0000256" key="2">
    <source>
        <dbReference type="ARBA" id="ARBA00012438"/>
    </source>
</evidence>
<feature type="domain" description="Histidine kinase" evidence="11">
    <location>
        <begin position="512"/>
        <end position="731"/>
    </location>
</feature>
<dbReference type="Gene3D" id="3.30.565.10">
    <property type="entry name" value="Histidine kinase-like ATPase, C-terminal domain"/>
    <property type="match status" value="1"/>
</dbReference>
<evidence type="ECO:0000256" key="6">
    <source>
        <dbReference type="ARBA" id="ARBA00023163"/>
    </source>
</evidence>
<feature type="domain" description="HTH araC/xylS-type" evidence="10">
    <location>
        <begin position="925"/>
        <end position="1023"/>
    </location>
</feature>
<evidence type="ECO:0000256" key="1">
    <source>
        <dbReference type="ARBA" id="ARBA00000085"/>
    </source>
</evidence>
<dbReference type="PANTHER" id="PTHR43547:SF2">
    <property type="entry name" value="HYBRID SIGNAL TRANSDUCTION HISTIDINE KINASE C"/>
    <property type="match status" value="1"/>
</dbReference>
<dbReference type="InterPro" id="IPR018060">
    <property type="entry name" value="HTH_AraC"/>
</dbReference>
<evidence type="ECO:0000256" key="5">
    <source>
        <dbReference type="ARBA" id="ARBA00023125"/>
    </source>
</evidence>
<dbReference type="SUPFAM" id="SSF55874">
    <property type="entry name" value="ATPase domain of HSP90 chaperone/DNA topoisomerase II/histidine kinase"/>
    <property type="match status" value="1"/>
</dbReference>
<evidence type="ECO:0000256" key="9">
    <source>
        <dbReference type="SAM" id="Phobius"/>
    </source>
</evidence>
<keyword evidence="9" id="KW-0812">Transmembrane</keyword>
<dbReference type="PROSITE" id="PS50110">
    <property type="entry name" value="RESPONSE_REGULATORY"/>
    <property type="match status" value="1"/>
</dbReference>
<evidence type="ECO:0000313" key="14">
    <source>
        <dbReference type="Proteomes" id="UP001597440"/>
    </source>
</evidence>
<dbReference type="Pfam" id="PF13424">
    <property type="entry name" value="TPR_12"/>
    <property type="match status" value="2"/>
</dbReference>
<dbReference type="InterPro" id="IPR018062">
    <property type="entry name" value="HTH_AraC-typ_CS"/>
</dbReference>
<dbReference type="PROSITE" id="PS01124">
    <property type="entry name" value="HTH_ARAC_FAMILY_2"/>
    <property type="match status" value="1"/>
</dbReference>
<dbReference type="EC" id="2.7.13.3" evidence="2"/>
<dbReference type="PROSITE" id="PS50109">
    <property type="entry name" value="HIS_KIN"/>
    <property type="match status" value="1"/>
</dbReference>
<dbReference type="Pfam" id="PF00512">
    <property type="entry name" value="HisKA"/>
    <property type="match status" value="1"/>
</dbReference>
<keyword evidence="9" id="KW-0472">Membrane</keyword>
<proteinExistence type="predicted"/>
<name>A0ABW5L6R7_9SPHI</name>
<keyword evidence="4" id="KW-0805">Transcription regulation</keyword>
<evidence type="ECO:0000259" key="10">
    <source>
        <dbReference type="PROSITE" id="PS01124"/>
    </source>
</evidence>
<dbReference type="Pfam" id="PF02518">
    <property type="entry name" value="HATPase_c"/>
    <property type="match status" value="1"/>
</dbReference>
<evidence type="ECO:0000256" key="8">
    <source>
        <dbReference type="PROSITE-ProRule" id="PRU00339"/>
    </source>
</evidence>
<feature type="domain" description="Response regulatory" evidence="12">
    <location>
        <begin position="770"/>
        <end position="885"/>
    </location>
</feature>
<protein>
    <recommendedName>
        <fullName evidence="2">histidine kinase</fullName>
        <ecNumber evidence="2">2.7.13.3</ecNumber>
    </recommendedName>
</protein>
<dbReference type="Pfam" id="PF13176">
    <property type="entry name" value="TPR_7"/>
    <property type="match status" value="1"/>
</dbReference>
<feature type="transmembrane region" description="Helical" evidence="9">
    <location>
        <begin position="462"/>
        <end position="481"/>
    </location>
</feature>
<evidence type="ECO:0000259" key="12">
    <source>
        <dbReference type="PROSITE" id="PS50110"/>
    </source>
</evidence>
<dbReference type="InterPro" id="IPR003594">
    <property type="entry name" value="HATPase_dom"/>
</dbReference>
<dbReference type="Gene3D" id="1.10.287.130">
    <property type="match status" value="1"/>
</dbReference>
<dbReference type="InterPro" id="IPR019734">
    <property type="entry name" value="TPR_rpt"/>
</dbReference>
<keyword evidence="6" id="KW-0804">Transcription</keyword>
<dbReference type="SMART" id="SM00448">
    <property type="entry name" value="REC"/>
    <property type="match status" value="1"/>
</dbReference>
<dbReference type="SUPFAM" id="SSF46689">
    <property type="entry name" value="Homeodomain-like"/>
    <property type="match status" value="1"/>
</dbReference>
<comment type="caution">
    <text evidence="13">The sequence shown here is derived from an EMBL/GenBank/DDBJ whole genome shotgun (WGS) entry which is preliminary data.</text>
</comment>
<dbReference type="Proteomes" id="UP001597440">
    <property type="component" value="Unassembled WGS sequence"/>
</dbReference>
<dbReference type="SUPFAM" id="SSF48452">
    <property type="entry name" value="TPR-like"/>
    <property type="match status" value="2"/>
</dbReference>
<keyword evidence="14" id="KW-1185">Reference proteome</keyword>
<accession>A0ABW5L6R7</accession>
<dbReference type="PROSITE" id="PS50005">
    <property type="entry name" value="TPR"/>
    <property type="match status" value="1"/>
</dbReference>
<keyword evidence="3 7" id="KW-0597">Phosphoprotein</keyword>
<evidence type="ECO:0000313" key="13">
    <source>
        <dbReference type="EMBL" id="MFD2556606.1"/>
    </source>
</evidence>
<dbReference type="SUPFAM" id="SSF52172">
    <property type="entry name" value="CheY-like"/>
    <property type="match status" value="1"/>
</dbReference>
<evidence type="ECO:0000256" key="4">
    <source>
        <dbReference type="ARBA" id="ARBA00023015"/>
    </source>
</evidence>
<dbReference type="InterPro" id="IPR036097">
    <property type="entry name" value="HisK_dim/P_sf"/>
</dbReference>
<keyword evidence="5" id="KW-0238">DNA-binding</keyword>
<evidence type="ECO:0000256" key="3">
    <source>
        <dbReference type="ARBA" id="ARBA00022553"/>
    </source>
</evidence>
<organism evidence="13 14">
    <name type="scientific">Sphingobacterium tabacisoli</name>
    <dbReference type="NCBI Taxonomy" id="2044855"/>
    <lineage>
        <taxon>Bacteria</taxon>
        <taxon>Pseudomonadati</taxon>
        <taxon>Bacteroidota</taxon>
        <taxon>Sphingobacteriia</taxon>
        <taxon>Sphingobacteriales</taxon>
        <taxon>Sphingobacteriaceae</taxon>
        <taxon>Sphingobacterium</taxon>
    </lineage>
</organism>
<dbReference type="SMART" id="SM00388">
    <property type="entry name" value="HisKA"/>
    <property type="match status" value="1"/>
</dbReference>
<dbReference type="Gene3D" id="1.25.40.10">
    <property type="entry name" value="Tetratricopeptide repeat domain"/>
    <property type="match status" value="1"/>
</dbReference>
<evidence type="ECO:0000259" key="11">
    <source>
        <dbReference type="PROSITE" id="PS50109"/>
    </source>
</evidence>
<dbReference type="RefSeq" id="WP_210352357.1">
    <property type="nucleotide sequence ID" value="NZ_JAEQMU010000001.1"/>
</dbReference>
<dbReference type="InterPro" id="IPR001789">
    <property type="entry name" value="Sig_transdc_resp-reg_receiver"/>
</dbReference>
<dbReference type="PRINTS" id="PR00344">
    <property type="entry name" value="BCTRLSENSOR"/>
</dbReference>
<feature type="repeat" description="TPR" evidence="8">
    <location>
        <begin position="114"/>
        <end position="147"/>
    </location>
</feature>
<dbReference type="Pfam" id="PF12833">
    <property type="entry name" value="HTH_18"/>
    <property type="match status" value="1"/>
</dbReference>
<dbReference type="InterPro" id="IPR004358">
    <property type="entry name" value="Sig_transdc_His_kin-like_C"/>
</dbReference>
<comment type="catalytic activity">
    <reaction evidence="1">
        <text>ATP + protein L-histidine = ADP + protein N-phospho-L-histidine.</text>
        <dbReference type="EC" id="2.7.13.3"/>
    </reaction>
</comment>
<evidence type="ECO:0000256" key="7">
    <source>
        <dbReference type="PROSITE-ProRule" id="PRU00169"/>
    </source>
</evidence>
<dbReference type="InterPro" id="IPR011006">
    <property type="entry name" value="CheY-like_superfamily"/>
</dbReference>
<sequence>MSLDKGAYGQKLQHSEIDSLRILLRSTADTHNKVLLLNEIARRYVHIRSYDSAATITTRAKVMAQRDGNMSGLLKSYENFVHMYREKGDLEKALENLNIMLALARKMDVPLSEAEAYDQLGHIYTTKEDQKAALSSHQMALDIRRREKDPYGVANSADNIAHLYYHQDDYLKALDHWDEAYHAYKKTDNYWGMARTSANLGLIHYEFSNFGKAIALFYESRERYRSIDNNDGIIWTSNLIGHVYMEISNIDKAEDIYRNSLEAYIREGNRSGVALSYTNLGNVARKKRDFDAARYYCEQAIAIYAAVDSSGLSFFTPYKQLAEIDYELGDKKGALTKFLSMVDKPMVTQNISNRVTVANWIGRIYRDLEKYNLASIWIASAIRLNASTIDKSAYLISYKVLAEVDSALGHFRDAYLNMQKYYLYRDSIEKQNAEKIVLKYEYENQIAKTLETSRNRQRQRNVAWAFAGLAFIFAVVSWRYLSARSKHRIALEKVKKKAAIDNQEMKSRFLANISHEFRTPLTLINGHVELLMAGEGDVDDKSRYSEITKNSANLLELVDQLLELSKMDDSYYKLQYEQGPVVELVRMQVESFESEADRLGIQLECELSKQAEQYSDQRFVYSRQAVIAIIYNLLSNALKHTPQAGKIEVCLDFESPLLNIWVSNTGDGIADEYLPKIFDRFYQLPGEPSYQGFGIGLSLVKELATYHGGGVEVESQTDGKTIFHVWLAEGNISVEEKNEITPVVSTLSRISATDVQYKRNNVVGTIDRPVILLVDDHEEIRGFIKESLGHSYHFLEAADGEVALEIANAMLPDMIISDIKMPRMDGLDFCQSIKESEATSHIPVLLLTAVKDQLKKEHGLYIGADDYIYKPFSVTELRLRVHNRLASKERLRTYYASLLVKDSDNGVLLEGEEKSISQQDKDFIEKLVGAIHAYQDSKQMNVEFLANVACLSSSQLTRKLKALIDKTPAEFIRIIKMNSAKDMLESGARVADVAWAIGYEDPANFAKVYKKHFGYSPSQQQVKGVDIDILAASIPR</sequence>
<dbReference type="InterPro" id="IPR011990">
    <property type="entry name" value="TPR-like_helical_dom_sf"/>
</dbReference>
<dbReference type="InterPro" id="IPR036890">
    <property type="entry name" value="HATPase_C_sf"/>
</dbReference>
<dbReference type="SMART" id="SM00028">
    <property type="entry name" value="TPR"/>
    <property type="match status" value="7"/>
</dbReference>
<dbReference type="CDD" id="cd00082">
    <property type="entry name" value="HisKA"/>
    <property type="match status" value="1"/>
</dbReference>
<dbReference type="Gene3D" id="3.40.50.2300">
    <property type="match status" value="1"/>
</dbReference>
<dbReference type="SMART" id="SM00387">
    <property type="entry name" value="HATPase_c"/>
    <property type="match status" value="1"/>
</dbReference>
<reference evidence="14" key="1">
    <citation type="journal article" date="2019" name="Int. J. Syst. Evol. Microbiol.">
        <title>The Global Catalogue of Microorganisms (GCM) 10K type strain sequencing project: providing services to taxonomists for standard genome sequencing and annotation.</title>
        <authorList>
            <consortium name="The Broad Institute Genomics Platform"/>
            <consortium name="The Broad Institute Genome Sequencing Center for Infectious Disease"/>
            <person name="Wu L."/>
            <person name="Ma J."/>
        </authorList>
    </citation>
    <scope>NUCLEOTIDE SEQUENCE [LARGE SCALE GENOMIC DNA]</scope>
    <source>
        <strain evidence="14">KCTC 52298</strain>
    </source>
</reference>
<dbReference type="InterPro" id="IPR003661">
    <property type="entry name" value="HisK_dim/P_dom"/>
</dbReference>
<dbReference type="Gene3D" id="1.10.10.60">
    <property type="entry name" value="Homeodomain-like"/>
    <property type="match status" value="1"/>
</dbReference>
<gene>
    <name evidence="13" type="ORF">ACFSQW_19585</name>
</gene>
<dbReference type="InterPro" id="IPR009057">
    <property type="entry name" value="Homeodomain-like_sf"/>
</dbReference>
<keyword evidence="9" id="KW-1133">Transmembrane helix</keyword>
<keyword evidence="8" id="KW-0802">TPR repeat</keyword>
<dbReference type="SUPFAM" id="SSF47384">
    <property type="entry name" value="Homodimeric domain of signal transducing histidine kinase"/>
    <property type="match status" value="1"/>
</dbReference>
<dbReference type="Pfam" id="PF00072">
    <property type="entry name" value="Response_reg"/>
    <property type="match status" value="1"/>
</dbReference>